<proteinExistence type="predicted"/>
<dbReference type="InterPro" id="IPR025322">
    <property type="entry name" value="PADRE_dom"/>
</dbReference>
<name>A0A8T2SZW0_CERRI</name>
<dbReference type="EMBL" id="CM035421">
    <property type="protein sequence ID" value="KAH7387842.1"/>
    <property type="molecule type" value="Genomic_DNA"/>
</dbReference>
<accession>A0A8T2SZW0</accession>
<dbReference type="OrthoDB" id="1922322at2759"/>
<organism evidence="1 2">
    <name type="scientific">Ceratopteris richardii</name>
    <name type="common">Triangle waterfern</name>
    <dbReference type="NCBI Taxonomy" id="49495"/>
    <lineage>
        <taxon>Eukaryota</taxon>
        <taxon>Viridiplantae</taxon>
        <taxon>Streptophyta</taxon>
        <taxon>Embryophyta</taxon>
        <taxon>Tracheophyta</taxon>
        <taxon>Polypodiopsida</taxon>
        <taxon>Polypodiidae</taxon>
        <taxon>Polypodiales</taxon>
        <taxon>Pteridineae</taxon>
        <taxon>Pteridaceae</taxon>
        <taxon>Parkerioideae</taxon>
        <taxon>Ceratopteris</taxon>
    </lineage>
</organism>
<comment type="caution">
    <text evidence="1">The sequence shown here is derived from an EMBL/GenBank/DDBJ whole genome shotgun (WGS) entry which is preliminary data.</text>
</comment>
<evidence type="ECO:0000313" key="2">
    <source>
        <dbReference type="Proteomes" id="UP000825935"/>
    </source>
</evidence>
<gene>
    <name evidence="1" type="ORF">KP509_16G044800</name>
</gene>
<reference evidence="1" key="1">
    <citation type="submission" date="2021-08" db="EMBL/GenBank/DDBJ databases">
        <title>WGS assembly of Ceratopteris richardii.</title>
        <authorList>
            <person name="Marchant D.B."/>
            <person name="Chen G."/>
            <person name="Jenkins J."/>
            <person name="Shu S."/>
            <person name="Leebens-Mack J."/>
            <person name="Grimwood J."/>
            <person name="Schmutz J."/>
            <person name="Soltis P."/>
            <person name="Soltis D."/>
            <person name="Chen Z.-H."/>
        </authorList>
    </citation>
    <scope>NUCLEOTIDE SEQUENCE</scope>
    <source>
        <strain evidence="1">Whitten #5841</strain>
        <tissue evidence="1">Leaf</tissue>
    </source>
</reference>
<dbReference type="AlphaFoldDB" id="A0A8T2SZW0"/>
<dbReference type="PANTHER" id="PTHR33052">
    <property type="entry name" value="DUF4228 DOMAIN PROTEIN-RELATED"/>
    <property type="match status" value="1"/>
</dbReference>
<evidence type="ECO:0000313" key="1">
    <source>
        <dbReference type="EMBL" id="KAH7387842.1"/>
    </source>
</evidence>
<dbReference type="Proteomes" id="UP000825935">
    <property type="component" value="Chromosome 16"/>
</dbReference>
<keyword evidence="2" id="KW-1185">Reference proteome</keyword>
<sequence>MGNYISCNCSCACVKEPSRNAGFVSESRRKLVPNTTIVIHGAQGRVLELGDGEPMKVAEIMLDYPGHFVTEYEIDPKTDLTAKSFNMAMLKRAAPLPADKEALPGHVYVLFPMHRLHSRVSPEELTSLMGLFSSHFLSAHQPPCTRRVRTLQSLMQANSATAKVTPLSCTPTSEEEEIVIPAHLSASHHHEDASDGEDDIDALLQEFCAIAKNSPFSSAGSLHNSGSLARSRSWMPKLETINESSTLAE</sequence>
<protein>
    <submittedName>
        <fullName evidence="1">Uncharacterized protein</fullName>
    </submittedName>
</protein>
<dbReference type="Pfam" id="PF14009">
    <property type="entry name" value="PADRE"/>
    <property type="match status" value="1"/>
</dbReference>